<proteinExistence type="predicted"/>
<sequence length="367" mass="42555">MDAAPAPFESLPLEILQKIGQCLKASEMHGVTTASKYLRTGFLRSMFHTVSFAGNQMELLKKLERFQMSEHLESTRLILPLIKHVTMKVHESLIPTPFWQRMLACMIQEVLGSMKWIRGLDLQLSKLTDLQKEDLRDFVNAHPGWEHLRLVHFETGVDTHLFATLASKAPRITGVELDYYATITEVEAVEDVFPNLKQLQIFYMPVPELLFMQDDDDDDDNPNVVTSHRSMNERFPHVETLSIYWAGIFEWETHLIRSRFPRMTKLLIGYLKRWPNLKRFAATYPVEALASWTFRNPQKIMWTEVFIGICKLITLIAESVKHLDEITMIDEHDGMAVYRGIRGDKGKIKITIDFKCDKHAFPLGLMY</sequence>
<keyword evidence="2" id="KW-1185">Reference proteome</keyword>
<protein>
    <recommendedName>
        <fullName evidence="3">F-box domain-containing protein</fullName>
    </recommendedName>
</protein>
<evidence type="ECO:0008006" key="3">
    <source>
        <dbReference type="Google" id="ProtNLM"/>
    </source>
</evidence>
<dbReference type="EMBL" id="JAADJG010000334">
    <property type="protein sequence ID" value="KAF4448493.1"/>
    <property type="molecule type" value="Genomic_DNA"/>
</dbReference>
<dbReference type="AlphaFoldDB" id="A0A8H4KF49"/>
<organism evidence="1 2">
    <name type="scientific">Fusarium austroafricanum</name>
    <dbReference type="NCBI Taxonomy" id="2364996"/>
    <lineage>
        <taxon>Eukaryota</taxon>
        <taxon>Fungi</taxon>
        <taxon>Dikarya</taxon>
        <taxon>Ascomycota</taxon>
        <taxon>Pezizomycotina</taxon>
        <taxon>Sordariomycetes</taxon>
        <taxon>Hypocreomycetidae</taxon>
        <taxon>Hypocreales</taxon>
        <taxon>Nectriaceae</taxon>
        <taxon>Fusarium</taxon>
        <taxon>Fusarium concolor species complex</taxon>
    </lineage>
</organism>
<name>A0A8H4KF49_9HYPO</name>
<evidence type="ECO:0000313" key="1">
    <source>
        <dbReference type="EMBL" id="KAF4448493.1"/>
    </source>
</evidence>
<dbReference type="InterPro" id="IPR032675">
    <property type="entry name" value="LRR_dom_sf"/>
</dbReference>
<accession>A0A8H4KF49</accession>
<dbReference type="OrthoDB" id="5058398at2759"/>
<evidence type="ECO:0000313" key="2">
    <source>
        <dbReference type="Proteomes" id="UP000605986"/>
    </source>
</evidence>
<comment type="caution">
    <text evidence="1">The sequence shown here is derived from an EMBL/GenBank/DDBJ whole genome shotgun (WGS) entry which is preliminary data.</text>
</comment>
<dbReference type="Gene3D" id="3.80.10.10">
    <property type="entry name" value="Ribonuclease Inhibitor"/>
    <property type="match status" value="1"/>
</dbReference>
<gene>
    <name evidence="1" type="ORF">F53441_8079</name>
</gene>
<dbReference type="Proteomes" id="UP000605986">
    <property type="component" value="Unassembled WGS sequence"/>
</dbReference>
<reference evidence="1" key="1">
    <citation type="submission" date="2020-01" db="EMBL/GenBank/DDBJ databases">
        <title>Identification and distribution of gene clusters putatively required for synthesis of sphingolipid metabolism inhibitors in phylogenetically diverse species of the filamentous fungus Fusarium.</title>
        <authorList>
            <person name="Kim H.-S."/>
            <person name="Busman M."/>
            <person name="Brown D.W."/>
            <person name="Divon H."/>
            <person name="Uhlig S."/>
            <person name="Proctor R.H."/>
        </authorList>
    </citation>
    <scope>NUCLEOTIDE SEQUENCE</scope>
    <source>
        <strain evidence="1">NRRL 53441</strain>
    </source>
</reference>